<evidence type="ECO:0000313" key="5">
    <source>
        <dbReference type="EMBL" id="KAL3831407.1"/>
    </source>
</evidence>
<reference evidence="5 6" key="1">
    <citation type="submission" date="2024-11" db="EMBL/GenBank/DDBJ databases">
        <title>Chromosome-level genome assembly of the freshwater bivalve Anodonta woodiana.</title>
        <authorList>
            <person name="Chen X."/>
        </authorList>
    </citation>
    <scope>NUCLEOTIDE SEQUENCE [LARGE SCALE GENOMIC DNA]</scope>
    <source>
        <strain evidence="5">MN2024</strain>
        <tissue evidence="5">Gills</tissue>
    </source>
</reference>
<dbReference type="PANTHER" id="PTHR34524:SF6">
    <property type="entry name" value="CALCYPHOSINE LIKE"/>
    <property type="match status" value="1"/>
</dbReference>
<evidence type="ECO:0000256" key="2">
    <source>
        <dbReference type="ARBA" id="ARBA00022737"/>
    </source>
</evidence>
<dbReference type="Proteomes" id="UP001634394">
    <property type="component" value="Unassembled WGS sequence"/>
</dbReference>
<accession>A0ABD3T3C7</accession>
<dbReference type="Pfam" id="PF13499">
    <property type="entry name" value="EF-hand_7"/>
    <property type="match status" value="1"/>
</dbReference>
<keyword evidence="2" id="KW-0677">Repeat</keyword>
<evidence type="ECO:0000256" key="1">
    <source>
        <dbReference type="ARBA" id="ARBA00022723"/>
    </source>
</evidence>
<sequence length="146" mass="16359">MSLTPEQCEQFWTYADANGDGILTIHELKAGLHSFIADKQKGGEVKCIPDNVIVEIFNDLDKDGSKSISKKEFLQELMLPHRRETLKAEFMKLCNPVTKKMGRAEVAKMCQATRTYSNEDIEKIMQAADINGDGQIDLDEFLAACS</sequence>
<dbReference type="EMBL" id="JBJQND010000019">
    <property type="protein sequence ID" value="KAL3831407.1"/>
    <property type="molecule type" value="Genomic_DNA"/>
</dbReference>
<dbReference type="PROSITE" id="PS50222">
    <property type="entry name" value="EF_HAND_2"/>
    <property type="match status" value="3"/>
</dbReference>
<protein>
    <recommendedName>
        <fullName evidence="4">EF-hand domain-containing protein</fullName>
    </recommendedName>
</protein>
<dbReference type="InterPro" id="IPR018247">
    <property type="entry name" value="EF_Hand_1_Ca_BS"/>
</dbReference>
<evidence type="ECO:0000313" key="6">
    <source>
        <dbReference type="Proteomes" id="UP001634394"/>
    </source>
</evidence>
<dbReference type="SMART" id="SM00054">
    <property type="entry name" value="EFh"/>
    <property type="match status" value="3"/>
</dbReference>
<keyword evidence="6" id="KW-1185">Reference proteome</keyword>
<proteinExistence type="predicted"/>
<dbReference type="PROSITE" id="PS00018">
    <property type="entry name" value="EF_HAND_1"/>
    <property type="match status" value="3"/>
</dbReference>
<dbReference type="InterPro" id="IPR051581">
    <property type="entry name" value="Ca-bind"/>
</dbReference>
<keyword evidence="1" id="KW-0479">Metal-binding</keyword>
<dbReference type="Gene3D" id="1.10.238.10">
    <property type="entry name" value="EF-hand"/>
    <property type="match status" value="2"/>
</dbReference>
<keyword evidence="3" id="KW-0106">Calcium</keyword>
<feature type="domain" description="EF-hand" evidence="4">
    <location>
        <begin position="3"/>
        <end position="38"/>
    </location>
</feature>
<dbReference type="CDD" id="cd00051">
    <property type="entry name" value="EFh"/>
    <property type="match status" value="1"/>
</dbReference>
<dbReference type="InterPro" id="IPR011992">
    <property type="entry name" value="EF-hand-dom_pair"/>
</dbReference>
<feature type="domain" description="EF-hand" evidence="4">
    <location>
        <begin position="48"/>
        <end position="83"/>
    </location>
</feature>
<organism evidence="5 6">
    <name type="scientific">Sinanodonta woodiana</name>
    <name type="common">Chinese pond mussel</name>
    <name type="synonym">Anodonta woodiana</name>
    <dbReference type="NCBI Taxonomy" id="1069815"/>
    <lineage>
        <taxon>Eukaryota</taxon>
        <taxon>Metazoa</taxon>
        <taxon>Spiralia</taxon>
        <taxon>Lophotrochozoa</taxon>
        <taxon>Mollusca</taxon>
        <taxon>Bivalvia</taxon>
        <taxon>Autobranchia</taxon>
        <taxon>Heteroconchia</taxon>
        <taxon>Palaeoheterodonta</taxon>
        <taxon>Unionida</taxon>
        <taxon>Unionoidea</taxon>
        <taxon>Unionidae</taxon>
        <taxon>Unioninae</taxon>
        <taxon>Sinanodonta</taxon>
    </lineage>
</organism>
<dbReference type="GO" id="GO:0046872">
    <property type="term" value="F:metal ion binding"/>
    <property type="evidence" value="ECO:0007669"/>
    <property type="project" value="UniProtKB-KW"/>
</dbReference>
<dbReference type="AlphaFoldDB" id="A0ABD3T3C7"/>
<dbReference type="InterPro" id="IPR002048">
    <property type="entry name" value="EF_hand_dom"/>
</dbReference>
<dbReference type="Pfam" id="PF00036">
    <property type="entry name" value="EF-hand_1"/>
    <property type="match status" value="1"/>
</dbReference>
<gene>
    <name evidence="5" type="ORF">ACJMK2_023158</name>
</gene>
<dbReference type="SUPFAM" id="SSF47473">
    <property type="entry name" value="EF-hand"/>
    <property type="match status" value="1"/>
</dbReference>
<feature type="domain" description="EF-hand" evidence="4">
    <location>
        <begin position="116"/>
        <end position="146"/>
    </location>
</feature>
<dbReference type="PANTHER" id="PTHR34524">
    <property type="entry name" value="CALCYPHOSIN"/>
    <property type="match status" value="1"/>
</dbReference>
<name>A0ABD3T3C7_SINWO</name>
<evidence type="ECO:0000256" key="3">
    <source>
        <dbReference type="ARBA" id="ARBA00022837"/>
    </source>
</evidence>
<comment type="caution">
    <text evidence="5">The sequence shown here is derived from an EMBL/GenBank/DDBJ whole genome shotgun (WGS) entry which is preliminary data.</text>
</comment>
<evidence type="ECO:0000259" key="4">
    <source>
        <dbReference type="PROSITE" id="PS50222"/>
    </source>
</evidence>